<reference evidence="2" key="1">
    <citation type="submission" date="2023-08" db="EMBL/GenBank/DDBJ databases">
        <authorList>
            <person name="Audoor S."/>
            <person name="Bilcke G."/>
        </authorList>
    </citation>
    <scope>NUCLEOTIDE SEQUENCE</scope>
</reference>
<feature type="compositionally biased region" description="Low complexity" evidence="1">
    <location>
        <begin position="30"/>
        <end position="40"/>
    </location>
</feature>
<feature type="region of interest" description="Disordered" evidence="1">
    <location>
        <begin position="1"/>
        <end position="61"/>
    </location>
</feature>
<proteinExistence type="predicted"/>
<gene>
    <name evidence="2" type="ORF">CYCCA115_LOCUS22025</name>
</gene>
<organism evidence="2 3">
    <name type="scientific">Cylindrotheca closterium</name>
    <dbReference type="NCBI Taxonomy" id="2856"/>
    <lineage>
        <taxon>Eukaryota</taxon>
        <taxon>Sar</taxon>
        <taxon>Stramenopiles</taxon>
        <taxon>Ochrophyta</taxon>
        <taxon>Bacillariophyta</taxon>
        <taxon>Bacillariophyceae</taxon>
        <taxon>Bacillariophycidae</taxon>
        <taxon>Bacillariales</taxon>
        <taxon>Bacillariaceae</taxon>
        <taxon>Cylindrotheca</taxon>
    </lineage>
</organism>
<comment type="caution">
    <text evidence="2">The sequence shown here is derived from an EMBL/GenBank/DDBJ whole genome shotgun (WGS) entry which is preliminary data.</text>
</comment>
<evidence type="ECO:0000256" key="1">
    <source>
        <dbReference type="SAM" id="MobiDB-lite"/>
    </source>
</evidence>
<dbReference type="InterPro" id="IPR011990">
    <property type="entry name" value="TPR-like_helical_dom_sf"/>
</dbReference>
<name>A0AAD2G932_9STRA</name>
<feature type="compositionally biased region" description="Basic and acidic residues" evidence="1">
    <location>
        <begin position="430"/>
        <end position="445"/>
    </location>
</feature>
<evidence type="ECO:0000313" key="3">
    <source>
        <dbReference type="Proteomes" id="UP001295423"/>
    </source>
</evidence>
<feature type="region of interest" description="Disordered" evidence="1">
    <location>
        <begin position="402"/>
        <end position="504"/>
    </location>
</feature>
<sequence length="504" mass="55100">MSYKQNAASDRDALFGNSGNSSKAKKSSKAKLAAHSAAAKNPKTSMGYQYRSKEKKTPMKPGLVGEEKAAKLKEAKALQDKAKKCLRKGLFSKPDPLSASTYFKRAADDFQKCGEFRLERFNRMDNADCQLQVGAYATAALEFTRAAELIVDDPNESFEAKQQVSRELHLKSSEAWRNANERAKAAASQVKAALTLIDGDESRALSGDVVMAIEEAIEAHVPDPLNPYSRYRQTGISVFITADSGETAQNPSLETLELAKQQIVTEAYAHESVQEVVYLLVSYDEFASALYCAGAATTLLSEGGVATLSLSRAFLTETILTLAMGDPIAAEENFLQRHVQKSSYLTSRECKFAEELFRAVKSRDDEQLDEVRSSKGTNRAAIGNLHECLRVLVGMIQTNGTARKVTTKDSSSKKAERKRSPKSSQSSKNDSSKKSEPKRTLKDSDASNNIGSDDWADLSSAKTGYERQVQDGDPIDEDALQNELDGLDFGDDDSSADDDSVDLR</sequence>
<evidence type="ECO:0000313" key="2">
    <source>
        <dbReference type="EMBL" id="CAJ1966442.1"/>
    </source>
</evidence>
<dbReference type="Proteomes" id="UP001295423">
    <property type="component" value="Unassembled WGS sequence"/>
</dbReference>
<dbReference type="Pfam" id="PF14938">
    <property type="entry name" value="SNAP"/>
    <property type="match status" value="1"/>
</dbReference>
<protein>
    <submittedName>
        <fullName evidence="2">Uncharacterized protein</fullName>
    </submittedName>
</protein>
<dbReference type="Gene3D" id="1.25.40.10">
    <property type="entry name" value="Tetratricopeptide repeat domain"/>
    <property type="match status" value="2"/>
</dbReference>
<feature type="compositionally biased region" description="Acidic residues" evidence="1">
    <location>
        <begin position="473"/>
        <end position="504"/>
    </location>
</feature>
<keyword evidence="3" id="KW-1185">Reference proteome</keyword>
<dbReference type="AlphaFoldDB" id="A0AAD2G932"/>
<accession>A0AAD2G932</accession>
<dbReference type="SUPFAM" id="SSF48452">
    <property type="entry name" value="TPR-like"/>
    <property type="match status" value="1"/>
</dbReference>
<dbReference type="EMBL" id="CAKOGP040002289">
    <property type="protein sequence ID" value="CAJ1966442.1"/>
    <property type="molecule type" value="Genomic_DNA"/>
</dbReference>